<keyword evidence="2" id="KW-0732">Signal</keyword>
<name>A0ABP9V4Q4_9BACT</name>
<keyword evidence="4" id="KW-1185">Reference proteome</keyword>
<evidence type="ECO:0000313" key="4">
    <source>
        <dbReference type="Proteomes" id="UP001424741"/>
    </source>
</evidence>
<reference evidence="3 4" key="1">
    <citation type="submission" date="2024-02" db="EMBL/GenBank/DDBJ databases">
        <title>Rubritalea halochordaticola NBRC 107102.</title>
        <authorList>
            <person name="Ichikawa N."/>
            <person name="Katano-Makiyama Y."/>
            <person name="Hidaka K."/>
        </authorList>
    </citation>
    <scope>NUCLEOTIDE SEQUENCE [LARGE SCALE GENOMIC DNA]</scope>
    <source>
        <strain evidence="3 4">NBRC 107102</strain>
    </source>
</reference>
<dbReference type="EMBL" id="BAABRL010000006">
    <property type="protein sequence ID" value="GAA5496071.1"/>
    <property type="molecule type" value="Genomic_DNA"/>
</dbReference>
<comment type="caution">
    <text evidence="3">The sequence shown here is derived from an EMBL/GenBank/DDBJ whole genome shotgun (WGS) entry which is preliminary data.</text>
</comment>
<evidence type="ECO:0000313" key="3">
    <source>
        <dbReference type="EMBL" id="GAA5496071.1"/>
    </source>
</evidence>
<feature type="chain" id="PRO_5046813817" evidence="2">
    <location>
        <begin position="22"/>
        <end position="44"/>
    </location>
</feature>
<sequence length="44" mass="4738">MNIHRLIHLTLGLALLTPTLADDTPAAPSSISRRDKPDNSNTIS</sequence>
<dbReference type="Proteomes" id="UP001424741">
    <property type="component" value="Unassembled WGS sequence"/>
</dbReference>
<feature type="region of interest" description="Disordered" evidence="1">
    <location>
        <begin position="22"/>
        <end position="44"/>
    </location>
</feature>
<organism evidence="3 4">
    <name type="scientific">Rubritalea halochordaticola</name>
    <dbReference type="NCBI Taxonomy" id="714537"/>
    <lineage>
        <taxon>Bacteria</taxon>
        <taxon>Pseudomonadati</taxon>
        <taxon>Verrucomicrobiota</taxon>
        <taxon>Verrucomicrobiia</taxon>
        <taxon>Verrucomicrobiales</taxon>
        <taxon>Rubritaleaceae</taxon>
        <taxon>Rubritalea</taxon>
    </lineage>
</organism>
<protein>
    <submittedName>
        <fullName evidence="3">Uncharacterized protein</fullName>
    </submittedName>
</protein>
<feature type="signal peptide" evidence="2">
    <location>
        <begin position="1"/>
        <end position="21"/>
    </location>
</feature>
<gene>
    <name evidence="3" type="ORF">Rhal01_02252</name>
</gene>
<evidence type="ECO:0000256" key="2">
    <source>
        <dbReference type="SAM" id="SignalP"/>
    </source>
</evidence>
<accession>A0ABP9V4Q4</accession>
<evidence type="ECO:0000256" key="1">
    <source>
        <dbReference type="SAM" id="MobiDB-lite"/>
    </source>
</evidence>
<proteinExistence type="predicted"/>